<comment type="caution">
    <text evidence="2">The sequence shown here is derived from an EMBL/GenBank/DDBJ whole genome shotgun (WGS) entry which is preliminary data.</text>
</comment>
<keyword evidence="3" id="KW-1185">Reference proteome</keyword>
<evidence type="ECO:0000313" key="3">
    <source>
        <dbReference type="Proteomes" id="UP000516437"/>
    </source>
</evidence>
<evidence type="ECO:0000313" key="2">
    <source>
        <dbReference type="EMBL" id="KAB1204926.1"/>
    </source>
</evidence>
<feature type="coiled-coil region" evidence="1">
    <location>
        <begin position="23"/>
        <end position="128"/>
    </location>
</feature>
<evidence type="ECO:0000256" key="1">
    <source>
        <dbReference type="SAM" id="Coils"/>
    </source>
</evidence>
<accession>A0A6A1UXU0</accession>
<dbReference type="EMBL" id="RXIC02000025">
    <property type="protein sequence ID" value="KAB1204926.1"/>
    <property type="molecule type" value="Genomic_DNA"/>
</dbReference>
<reference evidence="2 3" key="1">
    <citation type="journal article" date="2019" name="Plant Biotechnol. J.">
        <title>The red bayberry genome and genetic basis of sex determination.</title>
        <authorList>
            <person name="Jia H.M."/>
            <person name="Jia H.J."/>
            <person name="Cai Q.L."/>
            <person name="Wang Y."/>
            <person name="Zhao H.B."/>
            <person name="Yang W.F."/>
            <person name="Wang G.Y."/>
            <person name="Li Y.H."/>
            <person name="Zhan D.L."/>
            <person name="Shen Y.T."/>
            <person name="Niu Q.F."/>
            <person name="Chang L."/>
            <person name="Qiu J."/>
            <person name="Zhao L."/>
            <person name="Xie H.B."/>
            <person name="Fu W.Y."/>
            <person name="Jin J."/>
            <person name="Li X.W."/>
            <person name="Jiao Y."/>
            <person name="Zhou C.C."/>
            <person name="Tu T."/>
            <person name="Chai C.Y."/>
            <person name="Gao J.L."/>
            <person name="Fan L.J."/>
            <person name="van de Weg E."/>
            <person name="Wang J.Y."/>
            <person name="Gao Z.S."/>
        </authorList>
    </citation>
    <scope>NUCLEOTIDE SEQUENCE [LARGE SCALE GENOMIC DNA]</scope>
    <source>
        <tissue evidence="2">Leaves</tissue>
    </source>
</reference>
<sequence>MPKLQDLQYPWILKSFYNNAVTAEHLQEEIRRLSMEMTSKLDEHEMQVMKAQKEANEFYLQKINLEEMVQTANEELGLIKDQNELKQQELLKQIESNEKQIQKMTLELQQKSMQIESAQENEREQTEAFSVDIQMLRAEVEVLIKNQCNFSEHTDLRYGTSSDINRQN</sequence>
<proteinExistence type="predicted"/>
<dbReference type="PANTHER" id="PTHR34452">
    <property type="entry name" value="MYOSIN HEAVY CHAIN-RELATED PROTEIN"/>
    <property type="match status" value="1"/>
</dbReference>
<dbReference type="AlphaFoldDB" id="A0A6A1UXU0"/>
<gene>
    <name evidence="2" type="ORF">CJ030_MR7G015240</name>
</gene>
<dbReference type="PANTHER" id="PTHR34452:SF14">
    <property type="entry name" value="MYOSIN HEAVY CHAIN, MUSCLE"/>
    <property type="match status" value="1"/>
</dbReference>
<dbReference type="OrthoDB" id="765176at2759"/>
<name>A0A6A1UXU0_9ROSI</name>
<protein>
    <submittedName>
        <fullName evidence="2">Uncharacterized protein</fullName>
    </submittedName>
</protein>
<dbReference type="Proteomes" id="UP000516437">
    <property type="component" value="Chromosome 7"/>
</dbReference>
<keyword evidence="1" id="KW-0175">Coiled coil</keyword>
<organism evidence="2 3">
    <name type="scientific">Morella rubra</name>
    <name type="common">Chinese bayberry</name>
    <dbReference type="NCBI Taxonomy" id="262757"/>
    <lineage>
        <taxon>Eukaryota</taxon>
        <taxon>Viridiplantae</taxon>
        <taxon>Streptophyta</taxon>
        <taxon>Embryophyta</taxon>
        <taxon>Tracheophyta</taxon>
        <taxon>Spermatophyta</taxon>
        <taxon>Magnoliopsida</taxon>
        <taxon>eudicotyledons</taxon>
        <taxon>Gunneridae</taxon>
        <taxon>Pentapetalae</taxon>
        <taxon>rosids</taxon>
        <taxon>fabids</taxon>
        <taxon>Fagales</taxon>
        <taxon>Myricaceae</taxon>
        <taxon>Morella</taxon>
    </lineage>
</organism>